<dbReference type="InterPro" id="IPR016166">
    <property type="entry name" value="FAD-bd_PCMH"/>
</dbReference>
<name>A0A4S4KZ35_9AGAM</name>
<feature type="domain" description="FAD-binding PCMH-type" evidence="3">
    <location>
        <begin position="1"/>
        <end position="182"/>
    </location>
</feature>
<dbReference type="GO" id="GO:0071949">
    <property type="term" value="F:FAD binding"/>
    <property type="evidence" value="ECO:0007669"/>
    <property type="project" value="InterPro"/>
</dbReference>
<evidence type="ECO:0000256" key="2">
    <source>
        <dbReference type="ARBA" id="ARBA00023002"/>
    </source>
</evidence>
<dbReference type="InterPro" id="IPR016169">
    <property type="entry name" value="FAD-bd_PCMH_sub2"/>
</dbReference>
<dbReference type="Pfam" id="PF01565">
    <property type="entry name" value="FAD_binding_4"/>
    <property type="match status" value="1"/>
</dbReference>
<evidence type="ECO:0000313" key="5">
    <source>
        <dbReference type="Proteomes" id="UP000308199"/>
    </source>
</evidence>
<dbReference type="AlphaFoldDB" id="A0A4S4KZ35"/>
<comment type="similarity">
    <text evidence="1">Belongs to the oxygen-dependent FAD-linked oxidoreductase family.</text>
</comment>
<accession>A0A4S4KZ35</accession>
<evidence type="ECO:0000259" key="3">
    <source>
        <dbReference type="PROSITE" id="PS51387"/>
    </source>
</evidence>
<dbReference type="PROSITE" id="PS51387">
    <property type="entry name" value="FAD_PCMH"/>
    <property type="match status" value="1"/>
</dbReference>
<gene>
    <name evidence="4" type="ORF">EW145_g6755</name>
</gene>
<reference evidence="4 5" key="1">
    <citation type="submission" date="2019-02" db="EMBL/GenBank/DDBJ databases">
        <title>Genome sequencing of the rare red list fungi Phellinidium pouzarii.</title>
        <authorList>
            <person name="Buettner E."/>
            <person name="Kellner H."/>
        </authorList>
    </citation>
    <scope>NUCLEOTIDE SEQUENCE [LARGE SCALE GENOMIC DNA]</scope>
    <source>
        <strain evidence="4 5">DSM 108285</strain>
    </source>
</reference>
<dbReference type="OrthoDB" id="9983560at2759"/>
<dbReference type="GO" id="GO:0016491">
    <property type="term" value="F:oxidoreductase activity"/>
    <property type="evidence" value="ECO:0007669"/>
    <property type="project" value="UniProtKB-KW"/>
</dbReference>
<evidence type="ECO:0000313" key="4">
    <source>
        <dbReference type="EMBL" id="THH02380.1"/>
    </source>
</evidence>
<dbReference type="InterPro" id="IPR036318">
    <property type="entry name" value="FAD-bd_PCMH-like_sf"/>
</dbReference>
<evidence type="ECO:0000256" key="1">
    <source>
        <dbReference type="ARBA" id="ARBA00005466"/>
    </source>
</evidence>
<proteinExistence type="inferred from homology"/>
<sequence>MYVFNTIDVRNASDVQAAFAFAKETGVKLSIKNSGHDYKGRSSGRNTLGLWVHNLKSVSHDAQFVPENCDAETTFNAVTTGTGTPWADVYDFADENNITVIGGYHQTIAAGGGWFMGGGHSVLSQVYGLGVDRVLQVKIVTPDGKVRVVNECQDSDLFWALRGGGGSTFGVVLDVTYKAESQLTLQVASLAFNATTDNLPEFYSTLVNNSLQWGNEGWGGHVSSTTMIYVNPLLSLSEAQVSMKPMPDWITSQNGSVLIETLPSWNTFLQGFFADMCSSFSKPIGFPLILTTRLIPKSLFTTDEGRAALLNVLVSLLPFSLPYIPVVPPILFNVTEGSTSVTPAWRDSLWHFGTHGVWHFNSTVLDIEEQYAIVHNFTETLRSIAPDSGAYFNEGDVYEFDHENSYWGPNYPRLLEIKEKYDPFHLLDCWQCVGWEGPANERYYACYLSEPSTT</sequence>
<dbReference type="EMBL" id="SGPK01000552">
    <property type="protein sequence ID" value="THH02380.1"/>
    <property type="molecule type" value="Genomic_DNA"/>
</dbReference>
<organism evidence="4 5">
    <name type="scientific">Phellinidium pouzarii</name>
    <dbReference type="NCBI Taxonomy" id="167371"/>
    <lineage>
        <taxon>Eukaryota</taxon>
        <taxon>Fungi</taxon>
        <taxon>Dikarya</taxon>
        <taxon>Basidiomycota</taxon>
        <taxon>Agaricomycotina</taxon>
        <taxon>Agaricomycetes</taxon>
        <taxon>Hymenochaetales</taxon>
        <taxon>Hymenochaetaceae</taxon>
        <taxon>Phellinidium</taxon>
    </lineage>
</organism>
<dbReference type="PANTHER" id="PTHR13878">
    <property type="entry name" value="GULONOLACTONE OXIDASE"/>
    <property type="match status" value="1"/>
</dbReference>
<dbReference type="Pfam" id="PF08031">
    <property type="entry name" value="BBE"/>
    <property type="match status" value="1"/>
</dbReference>
<protein>
    <recommendedName>
        <fullName evidence="3">FAD-binding PCMH-type domain-containing protein</fullName>
    </recommendedName>
</protein>
<dbReference type="InterPro" id="IPR006094">
    <property type="entry name" value="Oxid_FAD_bind_N"/>
</dbReference>
<dbReference type="Proteomes" id="UP000308199">
    <property type="component" value="Unassembled WGS sequence"/>
</dbReference>
<dbReference type="PANTHER" id="PTHR13878:SF91">
    <property type="entry name" value="FAD BINDING DOMAIN PROTEIN (AFU_ORTHOLOGUE AFUA_6G12070)-RELATED"/>
    <property type="match status" value="1"/>
</dbReference>
<dbReference type="InterPro" id="IPR012951">
    <property type="entry name" value="BBE"/>
</dbReference>
<keyword evidence="5" id="KW-1185">Reference proteome</keyword>
<dbReference type="Gene3D" id="3.40.462.20">
    <property type="match status" value="1"/>
</dbReference>
<dbReference type="InterPro" id="IPR050432">
    <property type="entry name" value="FAD-linked_Oxidoreductases_BP"/>
</dbReference>
<keyword evidence="2" id="KW-0560">Oxidoreductase</keyword>
<comment type="caution">
    <text evidence="4">The sequence shown here is derived from an EMBL/GenBank/DDBJ whole genome shotgun (WGS) entry which is preliminary data.</text>
</comment>
<dbReference type="Gene3D" id="3.30.465.10">
    <property type="match status" value="2"/>
</dbReference>
<dbReference type="SUPFAM" id="SSF56176">
    <property type="entry name" value="FAD-binding/transporter-associated domain-like"/>
    <property type="match status" value="1"/>
</dbReference>